<protein>
    <submittedName>
        <fullName evidence="1">Uncharacterized protein</fullName>
    </submittedName>
</protein>
<proteinExistence type="predicted"/>
<accession>A0ABW6A5X8</accession>
<dbReference type="RefSeq" id="WP_386099534.1">
    <property type="nucleotide sequence ID" value="NZ_JBHUOZ010000003.1"/>
</dbReference>
<reference evidence="2" key="1">
    <citation type="journal article" date="2019" name="Int. J. Syst. Evol. Microbiol.">
        <title>The Global Catalogue of Microorganisms (GCM) 10K type strain sequencing project: providing services to taxonomists for standard genome sequencing and annotation.</title>
        <authorList>
            <consortium name="The Broad Institute Genomics Platform"/>
            <consortium name="The Broad Institute Genome Sequencing Center for Infectious Disease"/>
            <person name="Wu L."/>
            <person name="Ma J."/>
        </authorList>
    </citation>
    <scope>NUCLEOTIDE SEQUENCE [LARGE SCALE GENOMIC DNA]</scope>
    <source>
        <strain evidence="2">KCTC 23299</strain>
    </source>
</reference>
<dbReference type="EMBL" id="JBHUOZ010000003">
    <property type="protein sequence ID" value="MFD2920692.1"/>
    <property type="molecule type" value="Genomic_DNA"/>
</dbReference>
<organism evidence="1 2">
    <name type="scientific">Terrimonas rubra</name>
    <dbReference type="NCBI Taxonomy" id="1035890"/>
    <lineage>
        <taxon>Bacteria</taxon>
        <taxon>Pseudomonadati</taxon>
        <taxon>Bacteroidota</taxon>
        <taxon>Chitinophagia</taxon>
        <taxon>Chitinophagales</taxon>
        <taxon>Chitinophagaceae</taxon>
        <taxon>Terrimonas</taxon>
    </lineage>
</organism>
<gene>
    <name evidence="1" type="ORF">ACFS6H_13290</name>
</gene>
<dbReference type="Proteomes" id="UP001597511">
    <property type="component" value="Unassembled WGS sequence"/>
</dbReference>
<evidence type="ECO:0000313" key="1">
    <source>
        <dbReference type="EMBL" id="MFD2920692.1"/>
    </source>
</evidence>
<sequence>MPHATAPNICSHSIVTDNRRHYRIQAGEKAQILPLALIAWVTEELQNVTSTPALAAQLGIISAFPFIIKSSIPPMKVTG</sequence>
<evidence type="ECO:0000313" key="2">
    <source>
        <dbReference type="Proteomes" id="UP001597511"/>
    </source>
</evidence>
<keyword evidence="2" id="KW-1185">Reference proteome</keyword>
<name>A0ABW6A5X8_9BACT</name>
<comment type="caution">
    <text evidence="1">The sequence shown here is derived from an EMBL/GenBank/DDBJ whole genome shotgun (WGS) entry which is preliminary data.</text>
</comment>